<evidence type="ECO:0000256" key="1">
    <source>
        <dbReference type="ARBA" id="ARBA00023239"/>
    </source>
</evidence>
<dbReference type="GO" id="GO:0003839">
    <property type="term" value="F:gamma-glutamylcyclotransferase activity"/>
    <property type="evidence" value="ECO:0007669"/>
    <property type="project" value="InterPro"/>
</dbReference>
<keyword evidence="5" id="KW-0808">Transferase</keyword>
<dbReference type="InterPro" id="IPR036568">
    <property type="entry name" value="GGCT-like_sf"/>
</dbReference>
<keyword evidence="6" id="KW-1185">Reference proteome</keyword>
<dbReference type="InterPro" id="IPR013024">
    <property type="entry name" value="GGCT-like"/>
</dbReference>
<evidence type="ECO:0000313" key="6">
    <source>
        <dbReference type="Proteomes" id="UP000256329"/>
    </source>
</evidence>
<protein>
    <submittedName>
        <fullName evidence="5">Gamma-glutamylcyclotransferase</fullName>
    </submittedName>
</protein>
<keyword evidence="1" id="KW-0456">Lyase</keyword>
<dbReference type="InterPro" id="IPR017939">
    <property type="entry name" value="G-Glutamylcylcotransferase"/>
</dbReference>
<dbReference type="SUPFAM" id="SSF110857">
    <property type="entry name" value="Gamma-glutamyl cyclotransferase-like"/>
    <property type="match status" value="1"/>
</dbReference>
<evidence type="ECO:0000259" key="4">
    <source>
        <dbReference type="Pfam" id="PF06094"/>
    </source>
</evidence>
<evidence type="ECO:0000256" key="2">
    <source>
        <dbReference type="PIRSR" id="PIRSR617939-1"/>
    </source>
</evidence>
<feature type="binding site" evidence="3">
    <location>
        <begin position="11"/>
        <end position="16"/>
    </location>
    <ligand>
        <name>substrate</name>
    </ligand>
</feature>
<dbReference type="Proteomes" id="UP000256329">
    <property type="component" value="Unassembled WGS sequence"/>
</dbReference>
<gene>
    <name evidence="5" type="ORF">DXX99_09505</name>
</gene>
<evidence type="ECO:0000256" key="3">
    <source>
        <dbReference type="PIRSR" id="PIRSR617939-2"/>
    </source>
</evidence>
<dbReference type="EMBL" id="QSLN01000020">
    <property type="protein sequence ID" value="RDV81266.1"/>
    <property type="molecule type" value="Genomic_DNA"/>
</dbReference>
<name>A0A3D8P3P7_9THEO</name>
<dbReference type="Gene3D" id="3.10.490.10">
    <property type="entry name" value="Gamma-glutamyl cyclotransferase-like"/>
    <property type="match status" value="1"/>
</dbReference>
<reference evidence="5 6" key="1">
    <citation type="submission" date="2018-08" db="EMBL/GenBank/DDBJ databases">
        <title>Form III RuBisCO-mediated autotrophy in Thermodesulfobium bacteria.</title>
        <authorList>
            <person name="Toshchakov S.V."/>
            <person name="Kublanov I.V."/>
            <person name="Frolov E."/>
            <person name="Bonch-Osmolovskaya E.A."/>
            <person name="Tourova T.P."/>
            <person name="Chernych N.A."/>
            <person name="Lebedinsky A.V."/>
        </authorList>
    </citation>
    <scope>NUCLEOTIDE SEQUENCE [LARGE SCALE GENOMIC DNA]</scope>
    <source>
        <strain evidence="5 6">SR</strain>
    </source>
</reference>
<dbReference type="AlphaFoldDB" id="A0A3D8P3P7"/>
<dbReference type="Pfam" id="PF06094">
    <property type="entry name" value="GGACT"/>
    <property type="match status" value="1"/>
</dbReference>
<proteinExistence type="predicted"/>
<dbReference type="PANTHER" id="PTHR12935">
    <property type="entry name" value="GAMMA-GLUTAMYLCYCLOTRANSFERASE"/>
    <property type="match status" value="1"/>
</dbReference>
<feature type="active site" description="Proton acceptor" evidence="2">
    <location>
        <position position="90"/>
    </location>
</feature>
<dbReference type="InterPro" id="IPR009288">
    <property type="entry name" value="AIG2-like_dom"/>
</dbReference>
<accession>A0A3D8P3P7</accession>
<evidence type="ECO:0000313" key="5">
    <source>
        <dbReference type="EMBL" id="RDV81266.1"/>
    </source>
</evidence>
<dbReference type="PANTHER" id="PTHR12935:SF0">
    <property type="entry name" value="GAMMA-GLUTAMYLCYCLOTRANSFERASE"/>
    <property type="match status" value="1"/>
</dbReference>
<dbReference type="RefSeq" id="WP_115793251.1">
    <property type="nucleotide sequence ID" value="NZ_QSLN01000020.1"/>
</dbReference>
<sequence length="123" mass="14051">MIGMGAGTVWYFAYGSNMSAARMRERVGEVGGWEERIPGVLEEWRLVFNKVASRNPREGFANIEPSAGERVEGCLYRLSESVLERLDRYEGMKSGHFKRMQVTVIRKDTGESVITYTHMAWPE</sequence>
<dbReference type="GO" id="GO:0016740">
    <property type="term" value="F:transferase activity"/>
    <property type="evidence" value="ECO:0007669"/>
    <property type="project" value="UniProtKB-KW"/>
</dbReference>
<dbReference type="CDD" id="cd06661">
    <property type="entry name" value="GGCT_like"/>
    <property type="match status" value="1"/>
</dbReference>
<feature type="domain" description="Gamma-glutamylcyclotransferase AIG2-like" evidence="4">
    <location>
        <begin position="11"/>
        <end position="116"/>
    </location>
</feature>
<comment type="caution">
    <text evidence="5">The sequence shown here is derived from an EMBL/GenBank/DDBJ whole genome shotgun (WGS) entry which is preliminary data.</text>
</comment>
<organism evidence="5 6">
    <name type="scientific">Ammonifex thiophilus</name>
    <dbReference type="NCBI Taxonomy" id="444093"/>
    <lineage>
        <taxon>Bacteria</taxon>
        <taxon>Bacillati</taxon>
        <taxon>Bacillota</taxon>
        <taxon>Clostridia</taxon>
        <taxon>Thermoanaerobacterales</taxon>
        <taxon>Thermoanaerobacteraceae</taxon>
        <taxon>Ammonifex</taxon>
    </lineage>
</organism>